<dbReference type="InterPro" id="IPR057661">
    <property type="entry name" value="RsdA/BaiN/AoA(So)_Rossmann"/>
</dbReference>
<dbReference type="InterPro" id="IPR036188">
    <property type="entry name" value="FAD/NAD-bd_sf"/>
</dbReference>
<name>A0A316EWP9_9BURK</name>
<evidence type="ECO:0008006" key="8">
    <source>
        <dbReference type="Google" id="ProtNLM"/>
    </source>
</evidence>
<dbReference type="Proteomes" id="UP000245754">
    <property type="component" value="Unassembled WGS sequence"/>
</dbReference>
<dbReference type="PANTHER" id="PTHR42887">
    <property type="entry name" value="OS12G0638800 PROTEIN"/>
    <property type="match status" value="1"/>
</dbReference>
<organism evidence="6 7">
    <name type="scientific">Cupriavidus plantarum</name>
    <dbReference type="NCBI Taxonomy" id="942865"/>
    <lineage>
        <taxon>Bacteria</taxon>
        <taxon>Pseudomonadati</taxon>
        <taxon>Pseudomonadota</taxon>
        <taxon>Betaproteobacteria</taxon>
        <taxon>Burkholderiales</taxon>
        <taxon>Burkholderiaceae</taxon>
        <taxon>Cupriavidus</taxon>
    </lineage>
</organism>
<dbReference type="SUPFAM" id="SSF51905">
    <property type="entry name" value="FAD/NAD(P)-binding domain"/>
    <property type="match status" value="1"/>
</dbReference>
<dbReference type="SUPFAM" id="SSF160996">
    <property type="entry name" value="HI0933 insert domain-like"/>
    <property type="match status" value="1"/>
</dbReference>
<evidence type="ECO:0000256" key="2">
    <source>
        <dbReference type="ARBA" id="ARBA00022630"/>
    </source>
</evidence>
<reference evidence="6 7" key="1">
    <citation type="submission" date="2018-05" db="EMBL/GenBank/DDBJ databases">
        <title>Genomic Encyclopedia of Type Strains, Phase IV (KMG-V): Genome sequencing to study the core and pangenomes of soil and plant-associated prokaryotes.</title>
        <authorList>
            <person name="Whitman W."/>
        </authorList>
    </citation>
    <scope>NUCLEOTIDE SEQUENCE [LARGE SCALE GENOMIC DNA]</scope>
    <source>
        <strain evidence="6 7">SLV-132</strain>
    </source>
</reference>
<comment type="cofactor">
    <cofactor evidence="1">
        <name>FAD</name>
        <dbReference type="ChEBI" id="CHEBI:57692"/>
    </cofactor>
</comment>
<dbReference type="NCBIfam" id="TIGR03862">
    <property type="entry name" value="flavo_PP4765"/>
    <property type="match status" value="1"/>
</dbReference>
<dbReference type="InterPro" id="IPR022460">
    <property type="entry name" value="Flavoprotein_PP4765"/>
</dbReference>
<keyword evidence="3" id="KW-0274">FAD</keyword>
<dbReference type="NCBIfam" id="TIGR00275">
    <property type="entry name" value="aminoacetone oxidase family FAD-binding enzyme"/>
    <property type="match status" value="1"/>
</dbReference>
<evidence type="ECO:0000259" key="5">
    <source>
        <dbReference type="Pfam" id="PF22780"/>
    </source>
</evidence>
<dbReference type="InterPro" id="IPR004792">
    <property type="entry name" value="BaiN-like"/>
</dbReference>
<comment type="caution">
    <text evidence="6">The sequence shown here is derived from an EMBL/GenBank/DDBJ whole genome shotgun (WGS) entry which is preliminary data.</text>
</comment>
<evidence type="ECO:0000313" key="7">
    <source>
        <dbReference type="Proteomes" id="UP000245754"/>
    </source>
</evidence>
<evidence type="ECO:0000256" key="1">
    <source>
        <dbReference type="ARBA" id="ARBA00001974"/>
    </source>
</evidence>
<gene>
    <name evidence="6" type="ORF">C7419_101537</name>
</gene>
<dbReference type="InterPro" id="IPR055178">
    <property type="entry name" value="RsdA/BaiN/AoA(So)-like_dom"/>
</dbReference>
<protein>
    <recommendedName>
        <fullName evidence="8">NAD(FAD)-utilizing dehydrogenase</fullName>
    </recommendedName>
</protein>
<sequence>MSAYNPFALRSSPRPPAHMPVAASPASHTDDDRIDAIVIGGGPAGLMAAEMLAASGKRVDVYDAMPSVGRKFLMAGKGGMNLTHSEAADAFVSRYGHRAANVAPWLDAFGAQALRDWVHALGIDTFVGSSGRVFPTDMKAAPLLRAWLHRLRERGVRFHMRHRWTGFDASDAAPGAHALRFATRDGETVVHARALVLALGGGSWARLGSDGAWVPLLAARGIDVAPLRPANCGFEIAWSDIMRERHAGDPVKSVAMSLTAIDGTPWQRIGEFVISATGIEGSLVYALSAPIRDRIEADGHATIMLDLAPGRTAEDVAREIGRPRGSRSVSSHLQSRLGIAGVKAALLREVLSKEAMHDPVALAAAIKALPLRLDRARPIDEVISSAGGVRFEAMDDRLMLNALPGVFCAGEMLDWEAPTGGYLLTACFGSGRVAGMGAADYLTS</sequence>
<dbReference type="Gene3D" id="2.40.30.10">
    <property type="entry name" value="Translation factors"/>
    <property type="match status" value="1"/>
</dbReference>
<dbReference type="Pfam" id="PF03486">
    <property type="entry name" value="HI0933_like"/>
    <property type="match status" value="1"/>
</dbReference>
<keyword evidence="2" id="KW-0285">Flavoprotein</keyword>
<feature type="domain" description="RsdA/BaiN/AoA(So)-like Rossmann fold-like" evidence="4">
    <location>
        <begin position="35"/>
        <end position="436"/>
    </location>
</feature>
<dbReference type="PRINTS" id="PR00411">
    <property type="entry name" value="PNDRDTASEI"/>
</dbReference>
<dbReference type="Gene3D" id="1.10.8.260">
    <property type="entry name" value="HI0933 insert domain-like"/>
    <property type="match status" value="1"/>
</dbReference>
<dbReference type="PRINTS" id="PR00368">
    <property type="entry name" value="FADPNR"/>
</dbReference>
<dbReference type="Pfam" id="PF22780">
    <property type="entry name" value="HI0933_like_1st"/>
    <property type="match status" value="1"/>
</dbReference>
<dbReference type="PANTHER" id="PTHR42887:SF1">
    <property type="entry name" value="BLR3961 PROTEIN"/>
    <property type="match status" value="1"/>
</dbReference>
<dbReference type="InterPro" id="IPR023166">
    <property type="entry name" value="BaiN-like_dom_sf"/>
</dbReference>
<evidence type="ECO:0000256" key="3">
    <source>
        <dbReference type="ARBA" id="ARBA00022827"/>
    </source>
</evidence>
<evidence type="ECO:0000259" key="4">
    <source>
        <dbReference type="Pfam" id="PF03486"/>
    </source>
</evidence>
<dbReference type="EMBL" id="QGGT01000001">
    <property type="protein sequence ID" value="PWK36676.1"/>
    <property type="molecule type" value="Genomic_DNA"/>
</dbReference>
<feature type="domain" description="RsdA/BaiN/AoA(So)-like insert" evidence="5">
    <location>
        <begin position="228"/>
        <end position="382"/>
    </location>
</feature>
<keyword evidence="7" id="KW-1185">Reference proteome</keyword>
<dbReference type="AlphaFoldDB" id="A0A316EWP9"/>
<evidence type="ECO:0000313" key="6">
    <source>
        <dbReference type="EMBL" id="PWK36676.1"/>
    </source>
</evidence>
<dbReference type="Gene3D" id="3.50.50.60">
    <property type="entry name" value="FAD/NAD(P)-binding domain"/>
    <property type="match status" value="1"/>
</dbReference>
<accession>A0A316EWP9</accession>
<proteinExistence type="predicted"/>